<keyword evidence="2" id="KW-0285">Flavoprotein</keyword>
<sequence length="227" mass="25291">MLVCWSCIKFIQESKSSLDREEKSASSSVDQEWGPEAVEAMCNEIRAFPVMSGNVESPWTMGDLIDHTPKDLISKVKLEEIIFDTWFGGRTVLIGDACHKLNPAGGVGCQNAMHDAIVLANWINALPSDPTTKDIESAFKSYKDERLPWVRFAFNSTRFYRTMASSGIMARVMRFCGKHMPEWAKRKMLVALGGNRPQCSFLPLVEDKGSVPPAFQPSLLATKPANM</sequence>
<dbReference type="GO" id="GO:0071949">
    <property type="term" value="F:FAD binding"/>
    <property type="evidence" value="ECO:0007669"/>
    <property type="project" value="InterPro"/>
</dbReference>
<keyword evidence="4" id="KW-0560">Oxidoreductase</keyword>
<dbReference type="GO" id="GO:0004497">
    <property type="term" value="F:monooxygenase activity"/>
    <property type="evidence" value="ECO:0007669"/>
    <property type="project" value="InterPro"/>
</dbReference>
<dbReference type="InterPro" id="IPR050562">
    <property type="entry name" value="FAD_mOase_fung"/>
</dbReference>
<organism evidence="6 7">
    <name type="scientific">Linnemannia exigua</name>
    <dbReference type="NCBI Taxonomy" id="604196"/>
    <lineage>
        <taxon>Eukaryota</taxon>
        <taxon>Fungi</taxon>
        <taxon>Fungi incertae sedis</taxon>
        <taxon>Mucoromycota</taxon>
        <taxon>Mortierellomycotina</taxon>
        <taxon>Mortierellomycetes</taxon>
        <taxon>Mortierellales</taxon>
        <taxon>Mortierellaceae</taxon>
        <taxon>Linnemannia</taxon>
    </lineage>
</organism>
<dbReference type="PANTHER" id="PTHR47356:SF2">
    <property type="entry name" value="FAD-BINDING DOMAIN-CONTAINING PROTEIN-RELATED"/>
    <property type="match status" value="1"/>
</dbReference>
<evidence type="ECO:0000259" key="5">
    <source>
        <dbReference type="Pfam" id="PF01494"/>
    </source>
</evidence>
<dbReference type="AlphaFoldDB" id="A0AAD4DK25"/>
<gene>
    <name evidence="6" type="ORF">BGZ95_011096</name>
</gene>
<keyword evidence="7" id="KW-1185">Reference proteome</keyword>
<name>A0AAD4DK25_9FUNG</name>
<comment type="similarity">
    <text evidence="1">Belongs to the paxM FAD-dependent monooxygenase family.</text>
</comment>
<proteinExistence type="inferred from homology"/>
<dbReference type="Proteomes" id="UP001194580">
    <property type="component" value="Unassembled WGS sequence"/>
</dbReference>
<evidence type="ECO:0000256" key="1">
    <source>
        <dbReference type="ARBA" id="ARBA00007992"/>
    </source>
</evidence>
<dbReference type="Gene3D" id="3.50.50.60">
    <property type="entry name" value="FAD/NAD(P)-binding domain"/>
    <property type="match status" value="1"/>
</dbReference>
<feature type="domain" description="FAD-binding" evidence="5">
    <location>
        <begin position="71"/>
        <end position="151"/>
    </location>
</feature>
<dbReference type="SUPFAM" id="SSF51905">
    <property type="entry name" value="FAD/NAD(P)-binding domain"/>
    <property type="match status" value="1"/>
</dbReference>
<evidence type="ECO:0000256" key="3">
    <source>
        <dbReference type="ARBA" id="ARBA00022827"/>
    </source>
</evidence>
<comment type="caution">
    <text evidence="6">The sequence shown here is derived from an EMBL/GenBank/DDBJ whole genome shotgun (WGS) entry which is preliminary data.</text>
</comment>
<dbReference type="EMBL" id="JAAAIL010000080">
    <property type="protein sequence ID" value="KAG0280170.1"/>
    <property type="molecule type" value="Genomic_DNA"/>
</dbReference>
<keyword evidence="3" id="KW-0274">FAD</keyword>
<evidence type="ECO:0000256" key="2">
    <source>
        <dbReference type="ARBA" id="ARBA00022630"/>
    </source>
</evidence>
<evidence type="ECO:0000313" key="6">
    <source>
        <dbReference type="EMBL" id="KAG0280170.1"/>
    </source>
</evidence>
<evidence type="ECO:0000313" key="7">
    <source>
        <dbReference type="Proteomes" id="UP001194580"/>
    </source>
</evidence>
<dbReference type="InterPro" id="IPR036188">
    <property type="entry name" value="FAD/NAD-bd_sf"/>
</dbReference>
<protein>
    <recommendedName>
        <fullName evidence="5">FAD-binding domain-containing protein</fullName>
    </recommendedName>
</protein>
<dbReference type="InterPro" id="IPR002938">
    <property type="entry name" value="FAD-bd"/>
</dbReference>
<reference evidence="6" key="1">
    <citation type="journal article" date="2020" name="Fungal Divers.">
        <title>Resolving the Mortierellaceae phylogeny through synthesis of multi-gene phylogenetics and phylogenomics.</title>
        <authorList>
            <person name="Vandepol N."/>
            <person name="Liber J."/>
            <person name="Desiro A."/>
            <person name="Na H."/>
            <person name="Kennedy M."/>
            <person name="Barry K."/>
            <person name="Grigoriev I.V."/>
            <person name="Miller A.N."/>
            <person name="O'Donnell K."/>
            <person name="Stajich J.E."/>
            <person name="Bonito G."/>
        </authorList>
    </citation>
    <scope>NUCLEOTIDE SEQUENCE</scope>
    <source>
        <strain evidence="6">NRRL 28262</strain>
    </source>
</reference>
<evidence type="ECO:0000256" key="4">
    <source>
        <dbReference type="ARBA" id="ARBA00023002"/>
    </source>
</evidence>
<dbReference type="PRINTS" id="PR00420">
    <property type="entry name" value="RNGMNOXGNASE"/>
</dbReference>
<dbReference type="Pfam" id="PF01494">
    <property type="entry name" value="FAD_binding_3"/>
    <property type="match status" value="1"/>
</dbReference>
<dbReference type="PANTHER" id="PTHR47356">
    <property type="entry name" value="FAD-DEPENDENT MONOOXYGENASE ASQG-RELATED"/>
    <property type="match status" value="1"/>
</dbReference>
<accession>A0AAD4DK25</accession>